<protein>
    <recommendedName>
        <fullName evidence="2">DUF4470 domain-containing protein</fullName>
    </recommendedName>
</protein>
<dbReference type="SMART" id="SM00028">
    <property type="entry name" value="TPR"/>
    <property type="match status" value="2"/>
</dbReference>
<dbReference type="PROSITE" id="PS50005">
    <property type="entry name" value="TPR"/>
    <property type="match status" value="2"/>
</dbReference>
<evidence type="ECO:0000313" key="3">
    <source>
        <dbReference type="EMBL" id="KAF1991587.1"/>
    </source>
</evidence>
<sequence length="902" mass="102972">MPGSTEQPASASVLREAGNVLYKSGKLLDAIEKYREASQLGPEDAAILSNLSAAYFELGNYQTCMEYTREALEASPERDDARRTRLNLRLAKSLFHLQDYEQLRSLLADCPGDGETSSLREAFTAVERSDSIMTRENRLDFLMNLPRYKSSRQDLPEYFGHGHDDCRSLFDPTFDDQPDGEKTAFLFGGAGDARNVYTTLIDIDRYEAKFEDAPERQYVFTLVDIHPATLARNLVILFLMRQYSSLPDLSSRDIPLEGLEILATIQFIFSSAIMPQFAHARLQETVTKVMSALKDPASLPSVFRIRDLDRQKIMRILRSWQKAPDGSITTAYIRKLAMEQSNEAFQIGAPNFFTKQEILIEHVCHMETGLLSQPSSTQAKYDKPLTDLLDKWVPALTKRADVDPQVVRKIGRYLDTHWKPNWTRLDLEYNERPPETRLFDPEYDLSLNPFEFVHHIYDESGLHEPEGVHSLYGYVRPFFETTANALDELGDRVVFEFVCDDVNKIFECFYYGLNDGLPSFETGDHETAPCPRRLYDGIHLSNVPDYIGGPLPMLILGLPVLKPHARSVITSTCLRNTTTWRDIRDFHAEYTLTSTDKEMLLVTGGEIFPDPIWPQCEMPMADYLYWHSATNEKLSFSDLMSRASLERWLCSLFLKIALPFKQSEVFMTYVFNPLNLSMFFRVFIRLHDLGYPSHWLSTVLDCILSNGIETSARPPRSCPVTSTGAGKVNRERHVSIKPFIPEITTLAALWVPVLPFGVITTAMPPADSIKKYSIQFGQLYPIRFGSSVNTTNVLVFYASKKEHGQHVRNTDLSNLRSILVDDEQGEQSASAKRMRKEALIVITTFEFSNKERKAKFWMRQDAMDRICETPGNWRCLLQRTDHWRAAGESVAVTDKLKKIGRL</sequence>
<dbReference type="InterPro" id="IPR019734">
    <property type="entry name" value="TPR_rpt"/>
</dbReference>
<proteinExistence type="predicted"/>
<evidence type="ECO:0000259" key="2">
    <source>
        <dbReference type="Pfam" id="PF14737"/>
    </source>
</evidence>
<evidence type="ECO:0000256" key="1">
    <source>
        <dbReference type="PROSITE-ProRule" id="PRU00339"/>
    </source>
</evidence>
<accession>A0A6G1HET9</accession>
<name>A0A6G1HET9_9PEZI</name>
<dbReference type="SUPFAM" id="SSF48452">
    <property type="entry name" value="TPR-like"/>
    <property type="match status" value="1"/>
</dbReference>
<evidence type="ECO:0000313" key="4">
    <source>
        <dbReference type="Proteomes" id="UP000800041"/>
    </source>
</evidence>
<reference evidence="3" key="1">
    <citation type="journal article" date="2020" name="Stud. Mycol.">
        <title>101 Dothideomycetes genomes: a test case for predicting lifestyles and emergence of pathogens.</title>
        <authorList>
            <person name="Haridas S."/>
            <person name="Albert R."/>
            <person name="Binder M."/>
            <person name="Bloem J."/>
            <person name="Labutti K."/>
            <person name="Salamov A."/>
            <person name="Andreopoulos B."/>
            <person name="Baker S."/>
            <person name="Barry K."/>
            <person name="Bills G."/>
            <person name="Bluhm B."/>
            <person name="Cannon C."/>
            <person name="Castanera R."/>
            <person name="Culley D."/>
            <person name="Daum C."/>
            <person name="Ezra D."/>
            <person name="Gonzalez J."/>
            <person name="Henrissat B."/>
            <person name="Kuo A."/>
            <person name="Liang C."/>
            <person name="Lipzen A."/>
            <person name="Lutzoni F."/>
            <person name="Magnuson J."/>
            <person name="Mondo S."/>
            <person name="Nolan M."/>
            <person name="Ohm R."/>
            <person name="Pangilinan J."/>
            <person name="Park H.-J."/>
            <person name="Ramirez L."/>
            <person name="Alfaro M."/>
            <person name="Sun H."/>
            <person name="Tritt A."/>
            <person name="Yoshinaga Y."/>
            <person name="Zwiers L.-H."/>
            <person name="Turgeon B."/>
            <person name="Goodwin S."/>
            <person name="Spatafora J."/>
            <person name="Crous P."/>
            <person name="Grigoriev I."/>
        </authorList>
    </citation>
    <scope>NUCLEOTIDE SEQUENCE</scope>
    <source>
        <strain evidence="3">CBS 113979</strain>
    </source>
</reference>
<dbReference type="Pfam" id="PF14737">
    <property type="entry name" value="DUF4470"/>
    <property type="match status" value="1"/>
</dbReference>
<dbReference type="EMBL" id="ML977139">
    <property type="protein sequence ID" value="KAF1991587.1"/>
    <property type="molecule type" value="Genomic_DNA"/>
</dbReference>
<keyword evidence="1" id="KW-0802">TPR repeat</keyword>
<dbReference type="Proteomes" id="UP000800041">
    <property type="component" value="Unassembled WGS sequence"/>
</dbReference>
<dbReference type="InterPro" id="IPR027974">
    <property type="entry name" value="DUF4470"/>
</dbReference>
<keyword evidence="4" id="KW-1185">Reference proteome</keyword>
<dbReference type="InterPro" id="IPR011990">
    <property type="entry name" value="TPR-like_helical_dom_sf"/>
</dbReference>
<gene>
    <name evidence="3" type="ORF">K402DRAFT_416873</name>
</gene>
<dbReference type="OrthoDB" id="2423701at2759"/>
<dbReference type="AlphaFoldDB" id="A0A6G1HET9"/>
<feature type="repeat" description="TPR" evidence="1">
    <location>
        <begin position="11"/>
        <end position="44"/>
    </location>
</feature>
<dbReference type="Pfam" id="PF13414">
    <property type="entry name" value="TPR_11"/>
    <property type="match status" value="1"/>
</dbReference>
<organism evidence="3 4">
    <name type="scientific">Aulographum hederae CBS 113979</name>
    <dbReference type="NCBI Taxonomy" id="1176131"/>
    <lineage>
        <taxon>Eukaryota</taxon>
        <taxon>Fungi</taxon>
        <taxon>Dikarya</taxon>
        <taxon>Ascomycota</taxon>
        <taxon>Pezizomycotina</taxon>
        <taxon>Dothideomycetes</taxon>
        <taxon>Pleosporomycetidae</taxon>
        <taxon>Aulographales</taxon>
        <taxon>Aulographaceae</taxon>
    </lineage>
</organism>
<feature type="domain" description="DUF4470" evidence="2">
    <location>
        <begin position="173"/>
        <end position="245"/>
    </location>
</feature>
<dbReference type="Gene3D" id="1.25.40.10">
    <property type="entry name" value="Tetratricopeptide repeat domain"/>
    <property type="match status" value="1"/>
</dbReference>
<feature type="repeat" description="TPR" evidence="1">
    <location>
        <begin position="45"/>
        <end position="78"/>
    </location>
</feature>